<dbReference type="Gene3D" id="3.40.50.2300">
    <property type="match status" value="1"/>
</dbReference>
<keyword evidence="5" id="KW-0804">Transcription</keyword>
<dbReference type="SUPFAM" id="SSF52172">
    <property type="entry name" value="CheY-like"/>
    <property type="match status" value="1"/>
</dbReference>
<dbReference type="STRING" id="82633.GCA_000974605_03237"/>
<dbReference type="InterPro" id="IPR011006">
    <property type="entry name" value="CheY-like_superfamily"/>
</dbReference>
<feature type="DNA-binding region" description="OmpR/PhoB-type" evidence="7">
    <location>
        <begin position="124"/>
        <end position="220"/>
    </location>
</feature>
<dbReference type="SMART" id="SM00862">
    <property type="entry name" value="Trans_reg_C"/>
    <property type="match status" value="1"/>
</dbReference>
<dbReference type="GO" id="GO:0006355">
    <property type="term" value="P:regulation of DNA-templated transcription"/>
    <property type="evidence" value="ECO:0007669"/>
    <property type="project" value="InterPro"/>
</dbReference>
<feature type="domain" description="Response regulatory" evidence="8">
    <location>
        <begin position="2"/>
        <end position="116"/>
    </location>
</feature>
<protein>
    <submittedName>
        <fullName evidence="10">DNA-binding response regulator</fullName>
    </submittedName>
</protein>
<proteinExistence type="predicted"/>
<gene>
    <name evidence="10" type="ORF">CYJ10_00930</name>
</gene>
<dbReference type="Gene3D" id="6.10.250.690">
    <property type="match status" value="1"/>
</dbReference>
<dbReference type="RefSeq" id="WP_101679708.1">
    <property type="nucleotide sequence ID" value="NZ_PJRP01000001.1"/>
</dbReference>
<evidence type="ECO:0000313" key="10">
    <source>
        <dbReference type="EMBL" id="PLQ01903.1"/>
    </source>
</evidence>
<dbReference type="Pfam" id="PF00486">
    <property type="entry name" value="Trans_reg_C"/>
    <property type="match status" value="1"/>
</dbReference>
<dbReference type="FunFam" id="3.40.50.2300:FF:000002">
    <property type="entry name" value="DNA-binding response regulator PhoP"/>
    <property type="match status" value="1"/>
</dbReference>
<evidence type="ECO:0000256" key="4">
    <source>
        <dbReference type="ARBA" id="ARBA00023125"/>
    </source>
</evidence>
<dbReference type="PROSITE" id="PS51755">
    <property type="entry name" value="OMPR_PHOB"/>
    <property type="match status" value="1"/>
</dbReference>
<reference evidence="10 11" key="1">
    <citation type="submission" date="2017-12" db="EMBL/GenBank/DDBJ databases">
        <title>Genome sequence of the active heterotrophic nitrifier-denitrifier, Cupriavidus pauculus UM1.</title>
        <authorList>
            <person name="Putonti C."/>
            <person name="Castignetti D."/>
        </authorList>
    </citation>
    <scope>NUCLEOTIDE SEQUENCE [LARGE SCALE GENOMIC DNA]</scope>
    <source>
        <strain evidence="10 11">UM1</strain>
    </source>
</reference>
<comment type="caution">
    <text evidence="10">The sequence shown here is derived from an EMBL/GenBank/DDBJ whole genome shotgun (WGS) entry which is preliminary data.</text>
</comment>
<dbReference type="InterPro" id="IPR001789">
    <property type="entry name" value="Sig_transdc_resp-reg_receiver"/>
</dbReference>
<evidence type="ECO:0000259" key="9">
    <source>
        <dbReference type="PROSITE" id="PS51755"/>
    </source>
</evidence>
<evidence type="ECO:0000256" key="5">
    <source>
        <dbReference type="ARBA" id="ARBA00023163"/>
    </source>
</evidence>
<dbReference type="InterPro" id="IPR039420">
    <property type="entry name" value="WalR-like"/>
</dbReference>
<evidence type="ECO:0000259" key="8">
    <source>
        <dbReference type="PROSITE" id="PS50110"/>
    </source>
</evidence>
<evidence type="ECO:0000256" key="6">
    <source>
        <dbReference type="PROSITE-ProRule" id="PRU00169"/>
    </source>
</evidence>
<accession>A0A2N5CI61</accession>
<dbReference type="InterPro" id="IPR001867">
    <property type="entry name" value="OmpR/PhoB-type_DNA-bd"/>
</dbReference>
<keyword evidence="3" id="KW-0805">Transcription regulation</keyword>
<dbReference type="Pfam" id="PF00072">
    <property type="entry name" value="Response_reg"/>
    <property type="match status" value="1"/>
</dbReference>
<feature type="modified residue" description="4-aspartylphosphate" evidence="6">
    <location>
        <position position="51"/>
    </location>
</feature>
<dbReference type="GO" id="GO:0000156">
    <property type="term" value="F:phosphorelay response regulator activity"/>
    <property type="evidence" value="ECO:0007669"/>
    <property type="project" value="TreeGrafter"/>
</dbReference>
<dbReference type="AlphaFoldDB" id="A0A2N5CI61"/>
<evidence type="ECO:0000256" key="7">
    <source>
        <dbReference type="PROSITE-ProRule" id="PRU01091"/>
    </source>
</evidence>
<dbReference type="InterPro" id="IPR016032">
    <property type="entry name" value="Sig_transdc_resp-reg_C-effctor"/>
</dbReference>
<dbReference type="PANTHER" id="PTHR48111">
    <property type="entry name" value="REGULATOR OF RPOS"/>
    <property type="match status" value="1"/>
</dbReference>
<evidence type="ECO:0000256" key="3">
    <source>
        <dbReference type="ARBA" id="ARBA00023015"/>
    </source>
</evidence>
<dbReference type="CDD" id="cd17624">
    <property type="entry name" value="REC_OmpR_PmrA-like"/>
    <property type="match status" value="1"/>
</dbReference>
<dbReference type="OrthoDB" id="9802426at2"/>
<sequence>MRILLVEDEVELARWVARALEQGGFVIEHVADGLQADTRLMAEEYDAVVLDLRLPGKDGLAVLKTMRGRDDRTPVLILTAQDTLDERVRGLNLGADDYLPKPFAIAELEARILALIRRSRGRAHPRLQCGTLVFDGETRSFTLGGGPLSLTPRESTLLGALLARSGQPLTKAQLLDKVFSLDADVSPDAIEVLVYRLRKKLTGHGVTIVTLRGFGYLLEPEATEPPKAGA</sequence>
<dbReference type="GO" id="GO:0000976">
    <property type="term" value="F:transcription cis-regulatory region binding"/>
    <property type="evidence" value="ECO:0007669"/>
    <property type="project" value="TreeGrafter"/>
</dbReference>
<evidence type="ECO:0000256" key="2">
    <source>
        <dbReference type="ARBA" id="ARBA00023012"/>
    </source>
</evidence>
<dbReference type="Proteomes" id="UP000234341">
    <property type="component" value="Unassembled WGS sequence"/>
</dbReference>
<name>A0A2N5CI61_9BURK</name>
<keyword evidence="1 6" id="KW-0597">Phosphoprotein</keyword>
<dbReference type="EMBL" id="PJRP01000001">
    <property type="protein sequence ID" value="PLQ01903.1"/>
    <property type="molecule type" value="Genomic_DNA"/>
</dbReference>
<dbReference type="GO" id="GO:0032993">
    <property type="term" value="C:protein-DNA complex"/>
    <property type="evidence" value="ECO:0007669"/>
    <property type="project" value="TreeGrafter"/>
</dbReference>
<organism evidence="10 11">
    <name type="scientific">Cupriavidus pauculus</name>
    <dbReference type="NCBI Taxonomy" id="82633"/>
    <lineage>
        <taxon>Bacteria</taxon>
        <taxon>Pseudomonadati</taxon>
        <taxon>Pseudomonadota</taxon>
        <taxon>Betaproteobacteria</taxon>
        <taxon>Burkholderiales</taxon>
        <taxon>Burkholderiaceae</taxon>
        <taxon>Cupriavidus</taxon>
    </lineage>
</organism>
<dbReference type="GO" id="GO:0005829">
    <property type="term" value="C:cytosol"/>
    <property type="evidence" value="ECO:0007669"/>
    <property type="project" value="TreeGrafter"/>
</dbReference>
<dbReference type="InterPro" id="IPR036388">
    <property type="entry name" value="WH-like_DNA-bd_sf"/>
</dbReference>
<dbReference type="Gene3D" id="1.10.10.10">
    <property type="entry name" value="Winged helix-like DNA-binding domain superfamily/Winged helix DNA-binding domain"/>
    <property type="match status" value="1"/>
</dbReference>
<keyword evidence="4 7" id="KW-0238">DNA-binding</keyword>
<dbReference type="SUPFAM" id="SSF46894">
    <property type="entry name" value="C-terminal effector domain of the bipartite response regulators"/>
    <property type="match status" value="1"/>
</dbReference>
<dbReference type="PROSITE" id="PS50110">
    <property type="entry name" value="RESPONSE_REGULATORY"/>
    <property type="match status" value="1"/>
</dbReference>
<feature type="domain" description="OmpR/PhoB-type" evidence="9">
    <location>
        <begin position="124"/>
        <end position="220"/>
    </location>
</feature>
<dbReference type="SMART" id="SM00448">
    <property type="entry name" value="REC"/>
    <property type="match status" value="1"/>
</dbReference>
<evidence type="ECO:0000256" key="1">
    <source>
        <dbReference type="ARBA" id="ARBA00022553"/>
    </source>
</evidence>
<dbReference type="PANTHER" id="PTHR48111:SF67">
    <property type="entry name" value="TRANSCRIPTIONAL REGULATORY PROTEIN TCTD"/>
    <property type="match status" value="1"/>
</dbReference>
<evidence type="ECO:0000313" key="11">
    <source>
        <dbReference type="Proteomes" id="UP000234341"/>
    </source>
</evidence>
<dbReference type="CDD" id="cd00383">
    <property type="entry name" value="trans_reg_C"/>
    <property type="match status" value="1"/>
</dbReference>
<keyword evidence="2" id="KW-0902">Two-component regulatory system</keyword>